<keyword evidence="2" id="KW-1185">Reference proteome</keyword>
<dbReference type="AlphaFoldDB" id="L0FD82"/>
<organism evidence="1 2">
    <name type="scientific">Desulfitobacterium dichloroeliminans (strain LMG P-21439 / DCA1)</name>
    <dbReference type="NCBI Taxonomy" id="871963"/>
    <lineage>
        <taxon>Bacteria</taxon>
        <taxon>Bacillati</taxon>
        <taxon>Bacillota</taxon>
        <taxon>Clostridia</taxon>
        <taxon>Eubacteriales</taxon>
        <taxon>Desulfitobacteriaceae</taxon>
        <taxon>Desulfitobacterium</taxon>
    </lineage>
</organism>
<dbReference type="KEGG" id="ddl:Desdi_3202"/>
<protein>
    <submittedName>
        <fullName evidence="1">Uncharacterized protein</fullName>
    </submittedName>
</protein>
<evidence type="ECO:0000313" key="1">
    <source>
        <dbReference type="EMBL" id="AGA70596.1"/>
    </source>
</evidence>
<dbReference type="EMBL" id="CP003344">
    <property type="protein sequence ID" value="AGA70596.1"/>
    <property type="molecule type" value="Genomic_DNA"/>
</dbReference>
<evidence type="ECO:0000313" key="2">
    <source>
        <dbReference type="Proteomes" id="UP000010797"/>
    </source>
</evidence>
<sequence>MIACYAWTELMLLNVTNIRVNTYPNETADLFIT</sequence>
<accession>L0FD82</accession>
<gene>
    <name evidence="1" type="ordered locus">Desdi_3202</name>
</gene>
<dbReference type="Proteomes" id="UP000010797">
    <property type="component" value="Chromosome"/>
</dbReference>
<proteinExistence type="predicted"/>
<name>L0FD82_DESDL</name>
<reference evidence="2" key="1">
    <citation type="submission" date="2012-02" db="EMBL/GenBank/DDBJ databases">
        <title>Complete sequence of Desulfitobacterium dichloroeliminans LMG P-21439.</title>
        <authorList>
            <person name="Lucas S."/>
            <person name="Han J."/>
            <person name="Lapidus A."/>
            <person name="Cheng J.-F."/>
            <person name="Goodwin L."/>
            <person name="Pitluck S."/>
            <person name="Peters L."/>
            <person name="Ovchinnikova G."/>
            <person name="Teshima H."/>
            <person name="Detter J.C."/>
            <person name="Han C."/>
            <person name="Tapia R."/>
            <person name="Land M."/>
            <person name="Hauser L."/>
            <person name="Kyrpides N."/>
            <person name="Ivanova N."/>
            <person name="Pagani I."/>
            <person name="Kruse T."/>
            <person name="de Vos W.M."/>
            <person name="Boon N."/>
            <person name="Smidt H."/>
            <person name="Woyke T."/>
        </authorList>
    </citation>
    <scope>NUCLEOTIDE SEQUENCE [LARGE SCALE GENOMIC DNA]</scope>
    <source>
        <strain evidence="2">LMG P-21439 / DCA1</strain>
    </source>
</reference>
<dbReference type="STRING" id="871963.Desdi_3202"/>
<dbReference type="HOGENOM" id="CLU_3381532_0_0_9"/>